<organism evidence="1 2">
    <name type="scientific">Candidatus Coproplasma avicola</name>
    <dbReference type="NCBI Taxonomy" id="2840744"/>
    <lineage>
        <taxon>Bacteria</taxon>
        <taxon>Bacillati</taxon>
        <taxon>Bacillota</taxon>
        <taxon>Clostridia</taxon>
        <taxon>Eubacteriales</taxon>
        <taxon>Candidatus Coproplasma</taxon>
    </lineage>
</organism>
<proteinExistence type="predicted"/>
<gene>
    <name evidence="1" type="ORF">IAB94_05945</name>
</gene>
<dbReference type="AlphaFoldDB" id="A0A9D1E6X7"/>
<reference evidence="1" key="1">
    <citation type="submission" date="2020-10" db="EMBL/GenBank/DDBJ databases">
        <authorList>
            <person name="Gilroy R."/>
        </authorList>
    </citation>
    <scope>NUCLEOTIDE SEQUENCE</scope>
    <source>
        <strain evidence="1">ChiW16-3235</strain>
    </source>
</reference>
<accession>A0A9D1E6X7</accession>
<evidence type="ECO:0000313" key="1">
    <source>
        <dbReference type="EMBL" id="HIR67570.1"/>
    </source>
</evidence>
<evidence type="ECO:0000313" key="2">
    <source>
        <dbReference type="Proteomes" id="UP000823913"/>
    </source>
</evidence>
<dbReference type="EMBL" id="DVHK01000118">
    <property type="protein sequence ID" value="HIR67570.1"/>
    <property type="molecule type" value="Genomic_DNA"/>
</dbReference>
<reference evidence="1" key="2">
    <citation type="journal article" date="2021" name="PeerJ">
        <title>Extensive microbial diversity within the chicken gut microbiome revealed by metagenomics and culture.</title>
        <authorList>
            <person name="Gilroy R."/>
            <person name="Ravi A."/>
            <person name="Getino M."/>
            <person name="Pursley I."/>
            <person name="Horton D.L."/>
            <person name="Alikhan N.F."/>
            <person name="Baker D."/>
            <person name="Gharbi K."/>
            <person name="Hall N."/>
            <person name="Watson M."/>
            <person name="Adriaenssens E.M."/>
            <person name="Foster-Nyarko E."/>
            <person name="Jarju S."/>
            <person name="Secka A."/>
            <person name="Antonio M."/>
            <person name="Oren A."/>
            <person name="Chaudhuri R.R."/>
            <person name="La Ragione R."/>
            <person name="Hildebrand F."/>
            <person name="Pallen M.J."/>
        </authorList>
    </citation>
    <scope>NUCLEOTIDE SEQUENCE</scope>
    <source>
        <strain evidence="1">ChiW16-3235</strain>
    </source>
</reference>
<name>A0A9D1E6X7_9FIRM</name>
<comment type="caution">
    <text evidence="1">The sequence shown here is derived from an EMBL/GenBank/DDBJ whole genome shotgun (WGS) entry which is preliminary data.</text>
</comment>
<sequence length="186" mass="20988">MQVNQFLIDVMRMVGRADAAEICLSEEDIPDEIARMRTALLLCLNAVLDELARGYFPVKAREDMSSADGEYAFSSFAHTPYRINRVLSDGKKVKWRAQPLKLLCNAGNITVEYEYVPDALTLESQLSYPHPAVGGALISYGVAAEYMLIEGDISCAEMWESKYRAEIDRQLSLLPVRGRIPPRRWI</sequence>
<dbReference type="Proteomes" id="UP000823913">
    <property type="component" value="Unassembled WGS sequence"/>
</dbReference>
<protein>
    <submittedName>
        <fullName evidence="1">Uncharacterized protein</fullName>
    </submittedName>
</protein>